<gene>
    <name evidence="1" type="ORF">H920_15200</name>
</gene>
<accession>A0A091CZS8</accession>
<proteinExistence type="predicted"/>
<keyword evidence="2" id="KW-1185">Reference proteome</keyword>
<dbReference type="AlphaFoldDB" id="A0A091CZS8"/>
<evidence type="ECO:0000313" key="2">
    <source>
        <dbReference type="Proteomes" id="UP000028990"/>
    </source>
</evidence>
<dbReference type="EMBL" id="KN123763">
    <property type="protein sequence ID" value="KFO23440.1"/>
    <property type="molecule type" value="Genomic_DNA"/>
</dbReference>
<organism evidence="1 2">
    <name type="scientific">Fukomys damarensis</name>
    <name type="common">Damaraland mole rat</name>
    <name type="synonym">Cryptomys damarensis</name>
    <dbReference type="NCBI Taxonomy" id="885580"/>
    <lineage>
        <taxon>Eukaryota</taxon>
        <taxon>Metazoa</taxon>
        <taxon>Chordata</taxon>
        <taxon>Craniata</taxon>
        <taxon>Vertebrata</taxon>
        <taxon>Euteleostomi</taxon>
        <taxon>Mammalia</taxon>
        <taxon>Eutheria</taxon>
        <taxon>Euarchontoglires</taxon>
        <taxon>Glires</taxon>
        <taxon>Rodentia</taxon>
        <taxon>Hystricomorpha</taxon>
        <taxon>Bathyergidae</taxon>
        <taxon>Fukomys</taxon>
    </lineage>
</organism>
<evidence type="ECO:0000313" key="1">
    <source>
        <dbReference type="EMBL" id="KFO23440.1"/>
    </source>
</evidence>
<name>A0A091CZS8_FUKDA</name>
<dbReference type="Proteomes" id="UP000028990">
    <property type="component" value="Unassembled WGS sequence"/>
</dbReference>
<protein>
    <submittedName>
        <fullName evidence="1">Uncharacterized protein</fullName>
    </submittedName>
</protein>
<sequence length="242" mass="26279">MPGVSQEKLQQQVALTEPVWGHLATPPVTRVTNSTLYNPQAASLKPSGPRKVGVMAGARAQSWAWGRASSAIVVVAASAECPRPLSASCASSGGRAKCRLSFLRRRIAIGPFQSSPKQHMLVSSSCRVLQLLRGASFLRVVNAAAECHPTERPSRKNVRAGARPFHSPDLAPNYFWLFPKVKMTKEGKDFESDPDSEAARTAQVKTLLKVDSRAASKSGEKEQEFKVWKNDLRGLKGTCLSL</sequence>
<reference evidence="1 2" key="1">
    <citation type="submission" date="2013-11" db="EMBL/GenBank/DDBJ databases">
        <title>The Damaraland mole rat (Fukomys damarensis) genome and evolution of African mole rats.</title>
        <authorList>
            <person name="Gladyshev V.N."/>
            <person name="Fang X."/>
        </authorList>
    </citation>
    <scope>NUCLEOTIDE SEQUENCE [LARGE SCALE GENOMIC DNA]</scope>
    <source>
        <tissue evidence="1">Liver</tissue>
    </source>
</reference>